<evidence type="ECO:0000313" key="2">
    <source>
        <dbReference type="Proteomes" id="UP000054144"/>
    </source>
</evidence>
<keyword evidence="2" id="KW-1185">Reference proteome</keyword>
<gene>
    <name evidence="1" type="ORF">FISHEDRAFT_73988</name>
</gene>
<dbReference type="EMBL" id="KN881857">
    <property type="protein sequence ID" value="KIY48071.1"/>
    <property type="molecule type" value="Genomic_DNA"/>
</dbReference>
<dbReference type="Proteomes" id="UP000054144">
    <property type="component" value="Unassembled WGS sequence"/>
</dbReference>
<sequence length="301" mass="32751">MARTTMTAKKATGAPAPHVPIQGRLIRKEEKAANAQDEGKQHVVQLVNCILLTDDRPFVCPACHLASTPKEPYPFKILCNPATRMFMPAMRGNDILIISLRLADITHDGDVATGIANFLGPYTAVHLHEIPFNYASNSSATAASILKLERLLSTKLQHVKHFAILLLTHTDPVRGDLHHSAANTGAGLPGDLIQTLLSASIMDRVVQPQNRSIFALLACGAIWRIPPAMQSLVAATAQFSALLGFGAPKFIPTVTSHFIQDALLHYLVFERDNISTSLFRAANVGAHSSVILREPRVCFYL</sequence>
<accession>A0A0D7ADX8</accession>
<evidence type="ECO:0000313" key="1">
    <source>
        <dbReference type="EMBL" id="KIY48071.1"/>
    </source>
</evidence>
<dbReference type="OrthoDB" id="3067692at2759"/>
<dbReference type="AlphaFoldDB" id="A0A0D7ADX8"/>
<organism evidence="1 2">
    <name type="scientific">Fistulina hepatica ATCC 64428</name>
    <dbReference type="NCBI Taxonomy" id="1128425"/>
    <lineage>
        <taxon>Eukaryota</taxon>
        <taxon>Fungi</taxon>
        <taxon>Dikarya</taxon>
        <taxon>Basidiomycota</taxon>
        <taxon>Agaricomycotina</taxon>
        <taxon>Agaricomycetes</taxon>
        <taxon>Agaricomycetidae</taxon>
        <taxon>Agaricales</taxon>
        <taxon>Fistulinaceae</taxon>
        <taxon>Fistulina</taxon>
    </lineage>
</organism>
<reference evidence="1 2" key="1">
    <citation type="journal article" date="2015" name="Fungal Genet. Biol.">
        <title>Evolution of novel wood decay mechanisms in Agaricales revealed by the genome sequences of Fistulina hepatica and Cylindrobasidium torrendii.</title>
        <authorList>
            <person name="Floudas D."/>
            <person name="Held B.W."/>
            <person name="Riley R."/>
            <person name="Nagy L.G."/>
            <person name="Koehler G."/>
            <person name="Ransdell A.S."/>
            <person name="Younus H."/>
            <person name="Chow J."/>
            <person name="Chiniquy J."/>
            <person name="Lipzen A."/>
            <person name="Tritt A."/>
            <person name="Sun H."/>
            <person name="Haridas S."/>
            <person name="LaButti K."/>
            <person name="Ohm R.A."/>
            <person name="Kues U."/>
            <person name="Blanchette R.A."/>
            <person name="Grigoriev I.V."/>
            <person name="Minto R.E."/>
            <person name="Hibbett D.S."/>
        </authorList>
    </citation>
    <scope>NUCLEOTIDE SEQUENCE [LARGE SCALE GENOMIC DNA]</scope>
    <source>
        <strain evidence="1 2">ATCC 64428</strain>
    </source>
</reference>
<protein>
    <submittedName>
        <fullName evidence="1">Uncharacterized protein</fullName>
    </submittedName>
</protein>
<name>A0A0D7ADX8_9AGAR</name>
<proteinExistence type="predicted"/>